<protein>
    <submittedName>
        <fullName evidence="2">Membrane dipeptidase</fullName>
    </submittedName>
</protein>
<dbReference type="PROSITE" id="PS51318">
    <property type="entry name" value="TAT"/>
    <property type="match status" value="1"/>
</dbReference>
<dbReference type="InterPro" id="IPR032466">
    <property type="entry name" value="Metal_Hydrolase"/>
</dbReference>
<dbReference type="PANTHER" id="PTHR10443:SF12">
    <property type="entry name" value="DIPEPTIDASE"/>
    <property type="match status" value="1"/>
</dbReference>
<evidence type="ECO:0000313" key="3">
    <source>
        <dbReference type="Proteomes" id="UP001215231"/>
    </source>
</evidence>
<accession>A0ABY7VNE7</accession>
<keyword evidence="1" id="KW-0732">Signal</keyword>
<dbReference type="InterPro" id="IPR008257">
    <property type="entry name" value="Pept_M19"/>
</dbReference>
<dbReference type="PROSITE" id="PS51365">
    <property type="entry name" value="RENAL_DIPEPTIDASE_2"/>
    <property type="match status" value="1"/>
</dbReference>
<dbReference type="Proteomes" id="UP001215231">
    <property type="component" value="Chromosome"/>
</dbReference>
<dbReference type="Gene3D" id="3.20.20.140">
    <property type="entry name" value="Metal-dependent hydrolases"/>
    <property type="match status" value="1"/>
</dbReference>
<gene>
    <name evidence="2" type="ORF">H3N35_11600</name>
</gene>
<dbReference type="RefSeq" id="WP_274054485.1">
    <property type="nucleotide sequence ID" value="NZ_CP059693.1"/>
</dbReference>
<feature type="signal peptide" evidence="1">
    <location>
        <begin position="1"/>
        <end position="38"/>
    </location>
</feature>
<sequence length="401" mass="43581">MKTTDNTGNSRRKFLKNLAVASVGASGLLSATSGFAHAANVAAAIKSSNRKIRDWLIIDGLGAIYDPNFDYAANPDVDPYLITERAKRDIRASGLTVLRQTTGAVKASYPGDNTLETAISNISWVHEWIYRNSDFLTLIKSADDILAAKKNNQVGVTLGFQNSHVLGKNVEMVDVFRALGVLTMQLTYNGQNQLGGGANVNEKIKLTDFGHKAVEKMNDSKVIIDLSHAGRQTCLDAIKASKSPLTISHSGCRALADFPRNKTDQEMKLLADNGGLFGLYFMPFLAADSNATGSHLVAHIEHALNICGEDHVSFGTDGTYVGIDDMEKHRENTAKFTQRRLDSGTAAAGEKIGNVNLLPDLAGPEQFLRIADMLSSRGHKEATIEKIFGRNSMRLMQEVWG</sequence>
<evidence type="ECO:0000256" key="1">
    <source>
        <dbReference type="SAM" id="SignalP"/>
    </source>
</evidence>
<dbReference type="InterPro" id="IPR006311">
    <property type="entry name" value="TAT_signal"/>
</dbReference>
<name>A0ABY7VNE7_9GAMM</name>
<organism evidence="2 3">
    <name type="scientific">Thalassomonas haliotis</name>
    <dbReference type="NCBI Taxonomy" id="485448"/>
    <lineage>
        <taxon>Bacteria</taxon>
        <taxon>Pseudomonadati</taxon>
        <taxon>Pseudomonadota</taxon>
        <taxon>Gammaproteobacteria</taxon>
        <taxon>Alteromonadales</taxon>
        <taxon>Colwelliaceae</taxon>
        <taxon>Thalassomonas</taxon>
    </lineage>
</organism>
<dbReference type="Pfam" id="PF01244">
    <property type="entry name" value="Peptidase_M19"/>
    <property type="match status" value="1"/>
</dbReference>
<keyword evidence="3" id="KW-1185">Reference proteome</keyword>
<reference evidence="2 3" key="1">
    <citation type="journal article" date="2022" name="Mar. Drugs">
        <title>Bioassay-Guided Fractionation Leads to the Detection of Cholic Acid Generated by the Rare Thalassomonas sp.</title>
        <authorList>
            <person name="Pheiffer F."/>
            <person name="Schneider Y.K."/>
            <person name="Hansen E.H."/>
            <person name="Andersen J.H."/>
            <person name="Isaksson J."/>
            <person name="Busche T."/>
            <person name="R C."/>
            <person name="Kalinowski J."/>
            <person name="Zyl L.V."/>
            <person name="Trindade M."/>
        </authorList>
    </citation>
    <scope>NUCLEOTIDE SEQUENCE [LARGE SCALE GENOMIC DNA]</scope>
    <source>
        <strain evidence="2 3">A5K-61T</strain>
    </source>
</reference>
<dbReference type="SUPFAM" id="SSF51556">
    <property type="entry name" value="Metallo-dependent hydrolases"/>
    <property type="match status" value="1"/>
</dbReference>
<evidence type="ECO:0000313" key="2">
    <source>
        <dbReference type="EMBL" id="WDE14022.1"/>
    </source>
</evidence>
<feature type="chain" id="PRO_5047076982" evidence="1">
    <location>
        <begin position="39"/>
        <end position="401"/>
    </location>
</feature>
<proteinExistence type="predicted"/>
<dbReference type="PANTHER" id="PTHR10443">
    <property type="entry name" value="MICROSOMAL DIPEPTIDASE"/>
    <property type="match status" value="1"/>
</dbReference>
<dbReference type="EMBL" id="CP059693">
    <property type="protein sequence ID" value="WDE14022.1"/>
    <property type="molecule type" value="Genomic_DNA"/>
</dbReference>